<evidence type="ECO:0000313" key="2">
    <source>
        <dbReference type="EMBL" id="DAE00397.1"/>
    </source>
</evidence>
<proteinExistence type="predicted"/>
<feature type="transmembrane region" description="Helical" evidence="1">
    <location>
        <begin position="80"/>
        <end position="99"/>
    </location>
</feature>
<reference evidence="2" key="1">
    <citation type="journal article" date="2021" name="Proc. Natl. Acad. Sci. U.S.A.">
        <title>A Catalog of Tens of Thousands of Viruses from Human Metagenomes Reveals Hidden Associations with Chronic Diseases.</title>
        <authorList>
            <person name="Tisza M.J."/>
            <person name="Buck C.B."/>
        </authorList>
    </citation>
    <scope>NUCLEOTIDE SEQUENCE</scope>
    <source>
        <strain evidence="2">CtLnO19</strain>
    </source>
</reference>
<keyword evidence="1" id="KW-0472">Membrane</keyword>
<name>A0A8S5P157_9CAUD</name>
<keyword evidence="1" id="KW-1133">Transmembrane helix</keyword>
<dbReference type="EMBL" id="BK015301">
    <property type="protein sequence ID" value="DAE00397.1"/>
    <property type="molecule type" value="Genomic_DNA"/>
</dbReference>
<feature type="transmembrane region" description="Helical" evidence="1">
    <location>
        <begin position="55"/>
        <end position="73"/>
    </location>
</feature>
<evidence type="ECO:0000256" key="1">
    <source>
        <dbReference type="SAM" id="Phobius"/>
    </source>
</evidence>
<accession>A0A8S5P157</accession>
<protein>
    <submittedName>
        <fullName evidence="2">Uncharacterized protein</fullName>
    </submittedName>
</protein>
<sequence>MQNVSNPSIASNRIKAKAIDHQRQKEAVAEDKLPIYETMAHGSVVNGATALCRSVYYLVLSVVLTFLLVVEVLTKAVRGVCVGIAFLCSEFNTYFAHAKEHKPKLYIFSCIVVGLLSMFIISLSLLLFSSIK</sequence>
<keyword evidence="1" id="KW-0812">Transmembrane</keyword>
<organism evidence="2">
    <name type="scientific">Myoviridae sp. ctLnO19</name>
    <dbReference type="NCBI Taxonomy" id="2825085"/>
    <lineage>
        <taxon>Viruses</taxon>
        <taxon>Duplodnaviria</taxon>
        <taxon>Heunggongvirae</taxon>
        <taxon>Uroviricota</taxon>
        <taxon>Caudoviricetes</taxon>
    </lineage>
</organism>
<feature type="transmembrane region" description="Helical" evidence="1">
    <location>
        <begin position="105"/>
        <end position="128"/>
    </location>
</feature>